<comment type="subcellular location">
    <subcellularLocation>
        <location evidence="1 10">Cell outer membrane</location>
        <topology evidence="1 10">Multi-pass membrane protein</topology>
    </subcellularLocation>
</comment>
<accession>A0ABM8I9K5</accession>
<keyword evidence="4 10" id="KW-0812">Transmembrane</keyword>
<comment type="similarity">
    <text evidence="10 11">Belongs to the TonB-dependent receptor family.</text>
</comment>
<dbReference type="Gene3D" id="2.170.130.10">
    <property type="entry name" value="TonB-dependent receptor, plug domain"/>
    <property type="match status" value="1"/>
</dbReference>
<keyword evidence="6 11" id="KW-0798">TonB box</keyword>
<evidence type="ECO:0000256" key="3">
    <source>
        <dbReference type="ARBA" id="ARBA00022452"/>
    </source>
</evidence>
<evidence type="ECO:0000256" key="1">
    <source>
        <dbReference type="ARBA" id="ARBA00004571"/>
    </source>
</evidence>
<evidence type="ECO:0000256" key="11">
    <source>
        <dbReference type="RuleBase" id="RU003357"/>
    </source>
</evidence>
<proteinExistence type="inferred from homology"/>
<keyword evidence="7 10" id="KW-0472">Membrane</keyword>
<keyword evidence="9 10" id="KW-0998">Cell outer membrane</keyword>
<keyword evidence="15" id="KW-1185">Reference proteome</keyword>
<evidence type="ECO:0008006" key="16">
    <source>
        <dbReference type="Google" id="ProtNLM"/>
    </source>
</evidence>
<evidence type="ECO:0000256" key="9">
    <source>
        <dbReference type="ARBA" id="ARBA00023237"/>
    </source>
</evidence>
<dbReference type="PROSITE" id="PS52016">
    <property type="entry name" value="TONB_DEPENDENT_REC_3"/>
    <property type="match status" value="1"/>
</dbReference>
<dbReference type="EMBL" id="AP028055">
    <property type="protein sequence ID" value="BEG97739.1"/>
    <property type="molecule type" value="Genomic_DNA"/>
</dbReference>
<dbReference type="Gene3D" id="2.40.170.20">
    <property type="entry name" value="TonB-dependent receptor, beta-barrel domain"/>
    <property type="match status" value="1"/>
</dbReference>
<evidence type="ECO:0000259" key="12">
    <source>
        <dbReference type="Pfam" id="PF00593"/>
    </source>
</evidence>
<evidence type="ECO:0000256" key="10">
    <source>
        <dbReference type="PROSITE-ProRule" id="PRU01360"/>
    </source>
</evidence>
<gene>
    <name evidence="14" type="ORF">BSYN_00040</name>
</gene>
<evidence type="ECO:0000259" key="13">
    <source>
        <dbReference type="Pfam" id="PF07715"/>
    </source>
</evidence>
<feature type="domain" description="TonB-dependent receptor-like beta-barrel" evidence="12">
    <location>
        <begin position="208"/>
        <end position="654"/>
    </location>
</feature>
<keyword evidence="2 10" id="KW-0813">Transport</keyword>
<dbReference type="InterPro" id="IPR000531">
    <property type="entry name" value="Beta-barrel_TonB"/>
</dbReference>
<protein>
    <recommendedName>
        <fullName evidence="16">TonB-dependent receptor</fullName>
    </recommendedName>
</protein>
<evidence type="ECO:0000256" key="4">
    <source>
        <dbReference type="ARBA" id="ARBA00022692"/>
    </source>
</evidence>
<dbReference type="CDD" id="cd01347">
    <property type="entry name" value="ligand_gated_channel"/>
    <property type="match status" value="1"/>
</dbReference>
<keyword evidence="5" id="KW-0732">Signal</keyword>
<evidence type="ECO:0000313" key="15">
    <source>
        <dbReference type="Proteomes" id="UP001496674"/>
    </source>
</evidence>
<evidence type="ECO:0000256" key="5">
    <source>
        <dbReference type="ARBA" id="ARBA00022729"/>
    </source>
</evidence>
<dbReference type="Proteomes" id="UP001496674">
    <property type="component" value="Chromosome"/>
</dbReference>
<feature type="domain" description="TonB-dependent receptor plug" evidence="13">
    <location>
        <begin position="81"/>
        <end position="186"/>
    </location>
</feature>
<dbReference type="InterPro" id="IPR012910">
    <property type="entry name" value="Plug_dom"/>
</dbReference>
<dbReference type="InterPro" id="IPR037066">
    <property type="entry name" value="Plug_dom_sf"/>
</dbReference>
<dbReference type="PANTHER" id="PTHR30069">
    <property type="entry name" value="TONB-DEPENDENT OUTER MEMBRANE RECEPTOR"/>
    <property type="match status" value="1"/>
</dbReference>
<evidence type="ECO:0000313" key="14">
    <source>
        <dbReference type="EMBL" id="BEG97739.1"/>
    </source>
</evidence>
<dbReference type="Pfam" id="PF00593">
    <property type="entry name" value="TonB_dep_Rec_b-barrel"/>
    <property type="match status" value="1"/>
</dbReference>
<evidence type="ECO:0000256" key="6">
    <source>
        <dbReference type="ARBA" id="ARBA00023077"/>
    </source>
</evidence>
<dbReference type="PANTHER" id="PTHR30069:SF29">
    <property type="entry name" value="HEMOGLOBIN AND HEMOGLOBIN-HAPTOGLOBIN-BINDING PROTEIN 1-RELATED"/>
    <property type="match status" value="1"/>
</dbReference>
<name>A0ABM8I9K5_9BACE</name>
<dbReference type="RefSeq" id="WP_353332069.1">
    <property type="nucleotide sequence ID" value="NZ_AP028055.1"/>
</dbReference>
<evidence type="ECO:0000256" key="7">
    <source>
        <dbReference type="ARBA" id="ARBA00023136"/>
    </source>
</evidence>
<dbReference type="Pfam" id="PF07715">
    <property type="entry name" value="Plug"/>
    <property type="match status" value="1"/>
</dbReference>
<reference evidence="14 15" key="1">
    <citation type="submission" date="2023-04" db="EMBL/GenBank/DDBJ databases">
        <title>Draft genome sequence of acteroides sedimenti strain YN3PY1.</title>
        <authorList>
            <person name="Yoshida N."/>
        </authorList>
    </citation>
    <scope>NUCLEOTIDE SEQUENCE [LARGE SCALE GENOMIC DNA]</scope>
    <source>
        <strain evidence="14 15">YN3PY1</strain>
    </source>
</reference>
<keyword evidence="8" id="KW-0675">Receptor</keyword>
<dbReference type="InterPro" id="IPR039426">
    <property type="entry name" value="TonB-dep_rcpt-like"/>
</dbReference>
<dbReference type="SUPFAM" id="SSF56935">
    <property type="entry name" value="Porins"/>
    <property type="match status" value="1"/>
</dbReference>
<dbReference type="InterPro" id="IPR036942">
    <property type="entry name" value="Beta-barrel_TonB_sf"/>
</dbReference>
<evidence type="ECO:0000256" key="8">
    <source>
        <dbReference type="ARBA" id="ARBA00023170"/>
    </source>
</evidence>
<evidence type="ECO:0000256" key="2">
    <source>
        <dbReference type="ARBA" id="ARBA00022448"/>
    </source>
</evidence>
<sequence length="683" mass="77550">MKENLFTERRAARWKQFNHKSYAVFCSLKKEVNIGVLAITTLAFANVESVFAQTETSQQIKEYKLEEIEVTGSRVPLTLGEAARIVTVLSREDIQKAAVQSINDLLEYAVGVDVRQRGELGIQSDISIRGGTFDQISILLNGANISNPQTGHLTADFPVDMNDIERIEILEGPAARVYGTSAFSGAINIVTRNDKQSHAAVNLSAGQYGLFNGGVSGNFTKGKVSNQLSAGYGRSDGYIANSDFETLRAFYQGEYSGQEADIRWQAGVSDKGYGANTFYSAAYPNQYEHTRKYFASVQAETKGKIHFTPLIYWNRGHDRFELFRDNPASWYTTHNYHQTDVFGTNLNAYFNSLAGKTAFGAEFRNEGVLSNVLGKLMDKPVKVPGEGDHYFTKKDNRTNISYYLEHDILLPRFTMSFGLMATMNTGLDHKFRLYPGVDASYRLTEGLKVFASWNMALRLPTFTDLYYESKTNQGNPYLKPEKTQAFEIGTKYSSYALQTSVSAFYRKGENMIDWVKFNADDKWQTVNHTKLNNMGIEAMATLNFTRLLGNTSLLKKATLGYSYITQDKEIGDVYKSNYALDYLKHKLVLTIDHQIWRKLSANWAFRWQDREGSYTKYVNLKPAEEVPYPSFCLLDMKLMWTDRNYSIFAEANNLLNRKYYDLGNIPQPGFWGKVGFSYRLNFK</sequence>
<organism evidence="14 15">
    <name type="scientific">Bacteroides sedimenti</name>
    <dbReference type="NCBI Taxonomy" id="2136147"/>
    <lineage>
        <taxon>Bacteria</taxon>
        <taxon>Pseudomonadati</taxon>
        <taxon>Bacteroidota</taxon>
        <taxon>Bacteroidia</taxon>
        <taxon>Bacteroidales</taxon>
        <taxon>Bacteroidaceae</taxon>
        <taxon>Bacteroides</taxon>
    </lineage>
</organism>
<keyword evidence="3 10" id="KW-1134">Transmembrane beta strand</keyword>